<protein>
    <submittedName>
        <fullName evidence="4">Alpha/beta hydrolase</fullName>
    </submittedName>
</protein>
<dbReference type="AlphaFoldDB" id="A0A831TJI5"/>
<dbReference type="Gene3D" id="3.40.50.1820">
    <property type="entry name" value="alpha/beta hydrolase"/>
    <property type="match status" value="1"/>
</dbReference>
<accession>A0A831TJI5</accession>
<proteinExistence type="predicted"/>
<dbReference type="GO" id="GO:0016787">
    <property type="term" value="F:hydrolase activity"/>
    <property type="evidence" value="ECO:0007669"/>
    <property type="project" value="UniProtKB-KW"/>
</dbReference>
<comment type="caution">
    <text evidence="4">The sequence shown here is derived from an EMBL/GenBank/DDBJ whole genome shotgun (WGS) entry which is preliminary data.</text>
</comment>
<dbReference type="InterPro" id="IPR000073">
    <property type="entry name" value="AB_hydrolase_1"/>
</dbReference>
<dbReference type="PANTHER" id="PTHR43798:SF31">
    <property type="entry name" value="AB HYDROLASE SUPERFAMILY PROTEIN YCLE"/>
    <property type="match status" value="1"/>
</dbReference>
<dbReference type="Pfam" id="PF00561">
    <property type="entry name" value="Abhydrolase_1"/>
    <property type="match status" value="1"/>
</dbReference>
<dbReference type="SUPFAM" id="SSF53474">
    <property type="entry name" value="alpha/beta-Hydrolases"/>
    <property type="match status" value="1"/>
</dbReference>
<evidence type="ECO:0000256" key="1">
    <source>
        <dbReference type="ARBA" id="ARBA00022801"/>
    </source>
</evidence>
<dbReference type="GO" id="GO:0016020">
    <property type="term" value="C:membrane"/>
    <property type="evidence" value="ECO:0007669"/>
    <property type="project" value="TreeGrafter"/>
</dbReference>
<reference evidence="4" key="1">
    <citation type="journal article" date="2020" name="mSystems">
        <title>Genome- and Community-Level Interaction Insights into Carbon Utilization and Element Cycling Functions of Hydrothermarchaeota in Hydrothermal Sediment.</title>
        <authorList>
            <person name="Zhou Z."/>
            <person name="Liu Y."/>
            <person name="Xu W."/>
            <person name="Pan J."/>
            <person name="Luo Z.H."/>
            <person name="Li M."/>
        </authorList>
    </citation>
    <scope>NUCLEOTIDE SEQUENCE [LARGE SCALE GENOMIC DNA]</scope>
    <source>
        <strain evidence="4">SpSt-210</strain>
    </source>
</reference>
<gene>
    <name evidence="4" type="ORF">ENP34_11560</name>
</gene>
<evidence type="ECO:0000313" key="4">
    <source>
        <dbReference type="EMBL" id="HEG92054.1"/>
    </source>
</evidence>
<evidence type="ECO:0000259" key="3">
    <source>
        <dbReference type="Pfam" id="PF00561"/>
    </source>
</evidence>
<organism evidence="4">
    <name type="scientific">Thermorudis peleae</name>
    <dbReference type="NCBI Taxonomy" id="1382356"/>
    <lineage>
        <taxon>Bacteria</taxon>
        <taxon>Pseudomonadati</taxon>
        <taxon>Thermomicrobiota</taxon>
        <taxon>Thermomicrobia</taxon>
        <taxon>Thermomicrobia incertae sedis</taxon>
        <taxon>Thermorudis</taxon>
    </lineage>
</organism>
<name>A0A831TJI5_9BACT</name>
<dbReference type="EMBL" id="DSIY01000267">
    <property type="protein sequence ID" value="HEG92054.1"/>
    <property type="molecule type" value="Genomic_DNA"/>
</dbReference>
<feature type="domain" description="AB hydrolase-1" evidence="3">
    <location>
        <begin position="61"/>
        <end position="337"/>
    </location>
</feature>
<dbReference type="InterPro" id="IPR029058">
    <property type="entry name" value="AB_hydrolase_fold"/>
</dbReference>
<feature type="region of interest" description="Disordered" evidence="2">
    <location>
        <begin position="1"/>
        <end position="27"/>
    </location>
</feature>
<evidence type="ECO:0000256" key="2">
    <source>
        <dbReference type="SAM" id="MobiDB-lite"/>
    </source>
</evidence>
<sequence length="355" mass="39049">MPPAESGERSPMATTGRLPATRRGGAMTADGTIQRLDFLIESEPGSQIWARQVRGTGDLRPPVLLIHGGGPGGIVFDLPIPGYSLAEDLVAAGYTAYLMDVRGWGNSARPQALREPRERNPPAVTSEEAVRDIGAVVGLISSIHSGERVGLIGWATGGHWAGMYTARHNETVQCLVILNSLYGVRAPWPLRAAFERPDRPGVFDYRDGAYRLVDRRGLLASWDRAIPAEDKSEWRDPAVAEAYVQESLASDPTSGSRTPPSMRIPRAFQLESYNLSFGHKYWEAAAIRVPTLVIRGDRDHWSRPEDLEALRAELVNAPRVRAVTIEGGTHYLFLDRPERGRARFLDEVLALLAES</sequence>
<dbReference type="InterPro" id="IPR050266">
    <property type="entry name" value="AB_hydrolase_sf"/>
</dbReference>
<keyword evidence="1 4" id="KW-0378">Hydrolase</keyword>
<dbReference type="PANTHER" id="PTHR43798">
    <property type="entry name" value="MONOACYLGLYCEROL LIPASE"/>
    <property type="match status" value="1"/>
</dbReference>